<evidence type="ECO:0000256" key="1">
    <source>
        <dbReference type="SAM" id="MobiDB-lite"/>
    </source>
</evidence>
<proteinExistence type="predicted"/>
<evidence type="ECO:0000313" key="3">
    <source>
        <dbReference type="Proteomes" id="UP000054485"/>
    </source>
</evidence>
<accession>A0A0D0BJE0</accession>
<name>A0A0D0BJE0_9AGAM</name>
<feature type="compositionally biased region" description="Low complexity" evidence="1">
    <location>
        <begin position="40"/>
        <end position="51"/>
    </location>
</feature>
<evidence type="ECO:0000313" key="2">
    <source>
        <dbReference type="EMBL" id="KIK45997.1"/>
    </source>
</evidence>
<gene>
    <name evidence="2" type="ORF">CY34DRAFT_801015</name>
</gene>
<dbReference type="EMBL" id="KN835165">
    <property type="protein sequence ID" value="KIK45997.1"/>
    <property type="molecule type" value="Genomic_DNA"/>
</dbReference>
<feature type="region of interest" description="Disordered" evidence="1">
    <location>
        <begin position="25"/>
        <end position="51"/>
    </location>
</feature>
<reference evidence="3" key="2">
    <citation type="submission" date="2015-01" db="EMBL/GenBank/DDBJ databases">
        <title>Evolutionary Origins and Diversification of the Mycorrhizal Mutualists.</title>
        <authorList>
            <consortium name="DOE Joint Genome Institute"/>
            <consortium name="Mycorrhizal Genomics Consortium"/>
            <person name="Kohler A."/>
            <person name="Kuo A."/>
            <person name="Nagy L.G."/>
            <person name="Floudas D."/>
            <person name="Copeland A."/>
            <person name="Barry K.W."/>
            <person name="Cichocki N."/>
            <person name="Veneault-Fourrey C."/>
            <person name="LaButti K."/>
            <person name="Lindquist E.A."/>
            <person name="Lipzen A."/>
            <person name="Lundell T."/>
            <person name="Morin E."/>
            <person name="Murat C."/>
            <person name="Riley R."/>
            <person name="Ohm R."/>
            <person name="Sun H."/>
            <person name="Tunlid A."/>
            <person name="Henrissat B."/>
            <person name="Grigoriev I.V."/>
            <person name="Hibbett D.S."/>
            <person name="Martin F."/>
        </authorList>
    </citation>
    <scope>NUCLEOTIDE SEQUENCE [LARGE SCALE GENOMIC DNA]</scope>
    <source>
        <strain evidence="3">UH-Slu-Lm8-n1</strain>
    </source>
</reference>
<reference evidence="2 3" key="1">
    <citation type="submission" date="2014-04" db="EMBL/GenBank/DDBJ databases">
        <authorList>
            <consortium name="DOE Joint Genome Institute"/>
            <person name="Kuo A."/>
            <person name="Ruytinx J."/>
            <person name="Rineau F."/>
            <person name="Colpaert J."/>
            <person name="Kohler A."/>
            <person name="Nagy L.G."/>
            <person name="Floudas D."/>
            <person name="Copeland A."/>
            <person name="Barry K.W."/>
            <person name="Cichocki N."/>
            <person name="Veneault-Fourrey C."/>
            <person name="LaButti K."/>
            <person name="Lindquist E.A."/>
            <person name="Lipzen A."/>
            <person name="Lundell T."/>
            <person name="Morin E."/>
            <person name="Murat C."/>
            <person name="Sun H."/>
            <person name="Tunlid A."/>
            <person name="Henrissat B."/>
            <person name="Grigoriev I.V."/>
            <person name="Hibbett D.S."/>
            <person name="Martin F."/>
            <person name="Nordberg H.P."/>
            <person name="Cantor M.N."/>
            <person name="Hua S.X."/>
        </authorList>
    </citation>
    <scope>NUCLEOTIDE SEQUENCE [LARGE SCALE GENOMIC DNA]</scope>
    <source>
        <strain evidence="2 3">UH-Slu-Lm8-n1</strain>
    </source>
</reference>
<organism evidence="2 3">
    <name type="scientific">Suillus luteus UH-Slu-Lm8-n1</name>
    <dbReference type="NCBI Taxonomy" id="930992"/>
    <lineage>
        <taxon>Eukaryota</taxon>
        <taxon>Fungi</taxon>
        <taxon>Dikarya</taxon>
        <taxon>Basidiomycota</taxon>
        <taxon>Agaricomycotina</taxon>
        <taxon>Agaricomycetes</taxon>
        <taxon>Agaricomycetidae</taxon>
        <taxon>Boletales</taxon>
        <taxon>Suillineae</taxon>
        <taxon>Suillaceae</taxon>
        <taxon>Suillus</taxon>
    </lineage>
</organism>
<protein>
    <submittedName>
        <fullName evidence="2">Uncharacterized protein</fullName>
    </submittedName>
</protein>
<dbReference type="InParanoid" id="A0A0D0BJE0"/>
<sequence>MKLVCTYSTGQDVLRKAEITHVVTKSTTRKVGGSLGDVNSSTDSSYTSSSN</sequence>
<keyword evidence="3" id="KW-1185">Reference proteome</keyword>
<dbReference type="AlphaFoldDB" id="A0A0D0BJE0"/>
<dbReference type="HOGENOM" id="CLU_3108008_0_0_1"/>
<dbReference type="Proteomes" id="UP000054485">
    <property type="component" value="Unassembled WGS sequence"/>
</dbReference>